<keyword evidence="2" id="KW-0732">Signal</keyword>
<dbReference type="EMBL" id="JAIZAY010000013">
    <property type="protein sequence ID" value="KAJ8030555.1"/>
    <property type="molecule type" value="Genomic_DNA"/>
</dbReference>
<feature type="transmembrane region" description="Helical" evidence="1">
    <location>
        <begin position="286"/>
        <end position="313"/>
    </location>
</feature>
<accession>A0A9Q1H2X3</accession>
<keyword evidence="4" id="KW-1185">Reference proteome</keyword>
<gene>
    <name evidence="3" type="ORF">HOLleu_27008</name>
</gene>
<organism evidence="3 4">
    <name type="scientific">Holothuria leucospilota</name>
    <name type="common">Black long sea cucumber</name>
    <name type="synonym">Mertensiothuria leucospilota</name>
    <dbReference type="NCBI Taxonomy" id="206669"/>
    <lineage>
        <taxon>Eukaryota</taxon>
        <taxon>Metazoa</taxon>
        <taxon>Echinodermata</taxon>
        <taxon>Eleutherozoa</taxon>
        <taxon>Echinozoa</taxon>
        <taxon>Holothuroidea</taxon>
        <taxon>Aspidochirotacea</taxon>
        <taxon>Aspidochirotida</taxon>
        <taxon>Holothuriidae</taxon>
        <taxon>Holothuria</taxon>
    </lineage>
</organism>
<name>A0A9Q1H2X3_HOLLE</name>
<dbReference type="AlphaFoldDB" id="A0A9Q1H2X3"/>
<feature type="chain" id="PRO_5040477252" evidence="2">
    <location>
        <begin position="24"/>
        <end position="396"/>
    </location>
</feature>
<keyword evidence="1" id="KW-0812">Transmembrane</keyword>
<keyword evidence="1" id="KW-1133">Transmembrane helix</keyword>
<evidence type="ECO:0000256" key="1">
    <source>
        <dbReference type="SAM" id="Phobius"/>
    </source>
</evidence>
<reference evidence="3" key="1">
    <citation type="submission" date="2021-10" db="EMBL/GenBank/DDBJ databases">
        <title>Tropical sea cucumber genome reveals ecological adaptation and Cuvierian tubules defense mechanism.</title>
        <authorList>
            <person name="Chen T."/>
        </authorList>
    </citation>
    <scope>NUCLEOTIDE SEQUENCE</scope>
    <source>
        <strain evidence="3">Nanhai2018</strain>
        <tissue evidence="3">Muscle</tissue>
    </source>
</reference>
<keyword evidence="1" id="KW-0472">Membrane</keyword>
<protein>
    <submittedName>
        <fullName evidence="3">Uncharacterized protein</fullName>
    </submittedName>
</protein>
<evidence type="ECO:0000313" key="3">
    <source>
        <dbReference type="EMBL" id="KAJ8030555.1"/>
    </source>
</evidence>
<dbReference type="Proteomes" id="UP001152320">
    <property type="component" value="Chromosome 13"/>
</dbReference>
<sequence>MAVTSFNILSAILSLFLISPVVSQHLIFELKDKQYQEIIFSGDVTITMVCEITDVTQAEVTIAVDGLLVATNNGEGNCLELVISRIDSTDNVNLTCAASYNKDVNMTTVTDTKTLILNISGTDNSCFRNGTGINQPYQVGDVLLLSCYCRATEPCIWTGTVVGTEIGSVIKPIEETTYNNKKIRRIIVGPFNTTHINISRYDCSHGPTVDLRCSIGPVGDSAVDFILNPTDPSEMSLKCSVIKVFEKRDVSPTTGGISTASSRILSSESVHVSQISTISSDEGINLITYVLVIVIVTCFVVVMLVVCTVIVCSRMHRKERHTRREFSEDNSRQYDRAIFSVSNTNHTADYMYVYEEESNRTKDSAPTYESKIHQQPSTDKCSTYEETRHVYLGTDY</sequence>
<proteinExistence type="predicted"/>
<feature type="signal peptide" evidence="2">
    <location>
        <begin position="1"/>
        <end position="23"/>
    </location>
</feature>
<evidence type="ECO:0000256" key="2">
    <source>
        <dbReference type="SAM" id="SignalP"/>
    </source>
</evidence>
<evidence type="ECO:0000313" key="4">
    <source>
        <dbReference type="Proteomes" id="UP001152320"/>
    </source>
</evidence>
<comment type="caution">
    <text evidence="3">The sequence shown here is derived from an EMBL/GenBank/DDBJ whole genome shotgun (WGS) entry which is preliminary data.</text>
</comment>